<dbReference type="SUPFAM" id="SSF81345">
    <property type="entry name" value="ABC transporter involved in vitamin B12 uptake, BtuC"/>
    <property type="match status" value="1"/>
</dbReference>
<evidence type="ECO:0000256" key="6">
    <source>
        <dbReference type="SAM" id="Phobius"/>
    </source>
</evidence>
<organism evidence="7">
    <name type="scientific">Archaeoglobus fulgidus</name>
    <dbReference type="NCBI Taxonomy" id="2234"/>
    <lineage>
        <taxon>Archaea</taxon>
        <taxon>Methanobacteriati</taxon>
        <taxon>Methanobacteriota</taxon>
        <taxon>Archaeoglobi</taxon>
        <taxon>Archaeoglobales</taxon>
        <taxon>Archaeoglobaceae</taxon>
        <taxon>Archaeoglobus</taxon>
    </lineage>
</organism>
<evidence type="ECO:0000256" key="5">
    <source>
        <dbReference type="ARBA" id="ARBA00023136"/>
    </source>
</evidence>
<dbReference type="GO" id="GO:0043190">
    <property type="term" value="C:ATP-binding cassette (ABC) transporter complex"/>
    <property type="evidence" value="ECO:0007669"/>
    <property type="project" value="InterPro"/>
</dbReference>
<evidence type="ECO:0000256" key="4">
    <source>
        <dbReference type="ARBA" id="ARBA00022989"/>
    </source>
</evidence>
<evidence type="ECO:0000256" key="3">
    <source>
        <dbReference type="ARBA" id="ARBA00022692"/>
    </source>
</evidence>
<evidence type="ECO:0000313" key="7">
    <source>
        <dbReference type="EMBL" id="HEH35316.1"/>
    </source>
</evidence>
<reference evidence="7" key="1">
    <citation type="journal article" date="2020" name="mSystems">
        <title>Genome- and Community-Level Interaction Insights into Carbon Utilization and Element Cycling Functions of Hydrothermarchaeota in Hydrothermal Sediment.</title>
        <authorList>
            <person name="Zhou Z."/>
            <person name="Liu Y."/>
            <person name="Xu W."/>
            <person name="Pan J."/>
            <person name="Luo Z.H."/>
            <person name="Li M."/>
        </authorList>
    </citation>
    <scope>NUCLEOTIDE SEQUENCE [LARGE SCALE GENOMIC DNA]</scope>
    <source>
        <strain evidence="7">SpSt-26</strain>
    </source>
</reference>
<feature type="transmembrane region" description="Helical" evidence="6">
    <location>
        <begin position="129"/>
        <end position="152"/>
    </location>
</feature>
<feature type="transmembrane region" description="Helical" evidence="6">
    <location>
        <begin position="58"/>
        <end position="81"/>
    </location>
</feature>
<feature type="transmembrane region" description="Helical" evidence="6">
    <location>
        <begin position="32"/>
        <end position="51"/>
    </location>
</feature>
<dbReference type="InterPro" id="IPR037294">
    <property type="entry name" value="ABC_BtuC-like"/>
</dbReference>
<protein>
    <submittedName>
        <fullName evidence="7">ABC transporter permease</fullName>
    </submittedName>
</protein>
<evidence type="ECO:0000256" key="1">
    <source>
        <dbReference type="ARBA" id="ARBA00004141"/>
    </source>
</evidence>
<dbReference type="PANTHER" id="PTHR30477">
    <property type="entry name" value="ABC-TRANSPORTER METAL-BINDING PROTEIN"/>
    <property type="match status" value="1"/>
</dbReference>
<feature type="transmembrane region" description="Helical" evidence="6">
    <location>
        <begin position="172"/>
        <end position="204"/>
    </location>
</feature>
<proteinExistence type="inferred from homology"/>
<keyword evidence="3 6" id="KW-0812">Transmembrane</keyword>
<comment type="subcellular location">
    <subcellularLocation>
        <location evidence="1">Membrane</location>
        <topology evidence="1">Multi-pass membrane protein</topology>
    </subcellularLocation>
</comment>
<dbReference type="Gene3D" id="1.10.3470.10">
    <property type="entry name" value="ABC transporter involved in vitamin B12 uptake, BtuC"/>
    <property type="match status" value="1"/>
</dbReference>
<gene>
    <name evidence="7" type="ORF">ENP88_04040</name>
</gene>
<feature type="transmembrane region" description="Helical" evidence="6">
    <location>
        <begin position="87"/>
        <end position="109"/>
    </location>
</feature>
<keyword evidence="5 6" id="KW-0472">Membrane</keyword>
<dbReference type="InterPro" id="IPR001626">
    <property type="entry name" value="ABC_TroCD"/>
</dbReference>
<name>A0A7J2TJD1_ARCFL</name>
<dbReference type="AlphaFoldDB" id="A0A7J2TJD1"/>
<comment type="caution">
    <text evidence="7">The sequence shown here is derived from an EMBL/GenBank/DDBJ whole genome shotgun (WGS) entry which is preliminary data.</text>
</comment>
<dbReference type="EMBL" id="DSLA01000061">
    <property type="protein sequence ID" value="HEH35316.1"/>
    <property type="molecule type" value="Genomic_DNA"/>
</dbReference>
<accession>A0A7J2TJD1</accession>
<keyword evidence="4 6" id="KW-1133">Transmembrane helix</keyword>
<dbReference type="GO" id="GO:0055085">
    <property type="term" value="P:transmembrane transport"/>
    <property type="evidence" value="ECO:0007669"/>
    <property type="project" value="InterPro"/>
</dbReference>
<feature type="transmembrane region" description="Helical" evidence="6">
    <location>
        <begin position="241"/>
        <end position="258"/>
    </location>
</feature>
<dbReference type="Pfam" id="PF00950">
    <property type="entry name" value="ABC-3"/>
    <property type="match status" value="1"/>
</dbReference>
<sequence length="261" mass="27887">MAISMDSFFAIALISLITSISGNLSVFRKGSFLVASVSHSALAGVALSLFLSSYGIGIDYFAVAAIFAVAFSAITVVLSRFQDIDTAISISFALSMALAVVFLSLSRNISAKIWSFLFGELYLITDRDIIYLILTAIVVLLLFGTLYERMIFYLFDPEGAEASGMNVKILDLALILIISISVVSVIRSVGAILAYAIFIAPAAIGKKIARSVKQSLLISFLITLSCLYLGLLISFSIPVSASAISALIASSLYLISMVKKD</sequence>
<evidence type="ECO:0000256" key="2">
    <source>
        <dbReference type="ARBA" id="ARBA00008034"/>
    </source>
</evidence>
<dbReference type="PANTHER" id="PTHR30477:SF0">
    <property type="entry name" value="METAL TRANSPORT SYSTEM MEMBRANE PROTEIN TM_0125-RELATED"/>
    <property type="match status" value="1"/>
</dbReference>
<comment type="similarity">
    <text evidence="2">Belongs to the ABC-3 integral membrane protein family.</text>
</comment>
<feature type="transmembrane region" description="Helical" evidence="6">
    <location>
        <begin position="216"/>
        <end position="235"/>
    </location>
</feature>